<dbReference type="Pfam" id="PF07729">
    <property type="entry name" value="FCD"/>
    <property type="match status" value="1"/>
</dbReference>
<reference evidence="5 6" key="1">
    <citation type="submission" date="2016-09" db="EMBL/GenBank/DDBJ databases">
        <title>Genomic analysis reveals versatility of anaerobic energy metabolism of Geosporobacter ferrireducens IRF9 of phylum Firmicutes.</title>
        <authorList>
            <person name="Kim S.-J."/>
        </authorList>
    </citation>
    <scope>NUCLEOTIDE SEQUENCE [LARGE SCALE GENOMIC DNA]</scope>
    <source>
        <strain evidence="5 6">IRF9</strain>
    </source>
</reference>
<dbReference type="InterPro" id="IPR000524">
    <property type="entry name" value="Tscrpt_reg_HTH_GntR"/>
</dbReference>
<accession>A0A1D8GQJ8</accession>
<dbReference type="PRINTS" id="PR00035">
    <property type="entry name" value="HTHGNTR"/>
</dbReference>
<keyword evidence="2" id="KW-0238">DNA-binding</keyword>
<dbReference type="InterPro" id="IPR036388">
    <property type="entry name" value="WH-like_DNA-bd_sf"/>
</dbReference>
<dbReference type="GO" id="GO:0003700">
    <property type="term" value="F:DNA-binding transcription factor activity"/>
    <property type="evidence" value="ECO:0007669"/>
    <property type="project" value="InterPro"/>
</dbReference>
<keyword evidence="1" id="KW-0805">Transcription regulation</keyword>
<dbReference type="PANTHER" id="PTHR43537">
    <property type="entry name" value="TRANSCRIPTIONAL REGULATOR, GNTR FAMILY"/>
    <property type="match status" value="1"/>
</dbReference>
<dbReference type="InterPro" id="IPR008920">
    <property type="entry name" value="TF_FadR/GntR_C"/>
</dbReference>
<evidence type="ECO:0000256" key="2">
    <source>
        <dbReference type="ARBA" id="ARBA00023125"/>
    </source>
</evidence>
<dbReference type="SUPFAM" id="SSF48008">
    <property type="entry name" value="GntR ligand-binding domain-like"/>
    <property type="match status" value="1"/>
</dbReference>
<keyword evidence="6" id="KW-1185">Reference proteome</keyword>
<organism evidence="5 6">
    <name type="scientific">Geosporobacter ferrireducens</name>
    <dbReference type="NCBI Taxonomy" id="1424294"/>
    <lineage>
        <taxon>Bacteria</taxon>
        <taxon>Bacillati</taxon>
        <taxon>Bacillota</taxon>
        <taxon>Clostridia</taxon>
        <taxon>Peptostreptococcales</taxon>
        <taxon>Thermotaleaceae</taxon>
        <taxon>Geosporobacter</taxon>
    </lineage>
</organism>
<dbReference type="EMBL" id="CP017269">
    <property type="protein sequence ID" value="AOT73148.1"/>
    <property type="molecule type" value="Genomic_DNA"/>
</dbReference>
<proteinExistence type="predicted"/>
<name>A0A1D8GQJ8_9FIRM</name>
<dbReference type="Proteomes" id="UP000095743">
    <property type="component" value="Chromosome"/>
</dbReference>
<dbReference type="SUPFAM" id="SSF46785">
    <property type="entry name" value="Winged helix' DNA-binding domain"/>
    <property type="match status" value="1"/>
</dbReference>
<dbReference type="InterPro" id="IPR011711">
    <property type="entry name" value="GntR_C"/>
</dbReference>
<evidence type="ECO:0000313" key="6">
    <source>
        <dbReference type="Proteomes" id="UP000095743"/>
    </source>
</evidence>
<gene>
    <name evidence="5" type="ORF">Gferi_15100</name>
</gene>
<dbReference type="PANTHER" id="PTHR43537:SF6">
    <property type="entry name" value="HTH-TYPE TRANSCRIPTIONAL REPRESSOR RSPR"/>
    <property type="match status" value="1"/>
</dbReference>
<dbReference type="GO" id="GO:0003677">
    <property type="term" value="F:DNA binding"/>
    <property type="evidence" value="ECO:0007669"/>
    <property type="project" value="UniProtKB-KW"/>
</dbReference>
<dbReference type="AlphaFoldDB" id="A0A1D8GQJ8"/>
<evidence type="ECO:0000313" key="5">
    <source>
        <dbReference type="EMBL" id="AOT73148.1"/>
    </source>
</evidence>
<dbReference type="KEGG" id="gfe:Gferi_15100"/>
<protein>
    <recommendedName>
        <fullName evidence="4">HTH gntR-type domain-containing protein</fullName>
    </recommendedName>
</protein>
<dbReference type="InterPro" id="IPR036390">
    <property type="entry name" value="WH_DNA-bd_sf"/>
</dbReference>
<dbReference type="SMART" id="SM00895">
    <property type="entry name" value="FCD"/>
    <property type="match status" value="1"/>
</dbReference>
<dbReference type="SMART" id="SM00345">
    <property type="entry name" value="HTH_GNTR"/>
    <property type="match status" value="1"/>
</dbReference>
<keyword evidence="3" id="KW-0804">Transcription</keyword>
<dbReference type="Gene3D" id="1.20.120.530">
    <property type="entry name" value="GntR ligand-binding domain-like"/>
    <property type="match status" value="1"/>
</dbReference>
<dbReference type="CDD" id="cd07377">
    <property type="entry name" value="WHTH_GntR"/>
    <property type="match status" value="1"/>
</dbReference>
<dbReference type="PROSITE" id="PS50949">
    <property type="entry name" value="HTH_GNTR"/>
    <property type="match status" value="1"/>
</dbReference>
<evidence type="ECO:0000256" key="3">
    <source>
        <dbReference type="ARBA" id="ARBA00023163"/>
    </source>
</evidence>
<dbReference type="Gene3D" id="1.10.10.10">
    <property type="entry name" value="Winged helix-like DNA-binding domain superfamily/Winged helix DNA-binding domain"/>
    <property type="match status" value="1"/>
</dbReference>
<dbReference type="Pfam" id="PF00392">
    <property type="entry name" value="GntR"/>
    <property type="match status" value="1"/>
</dbReference>
<evidence type="ECO:0000259" key="4">
    <source>
        <dbReference type="PROSITE" id="PS50949"/>
    </source>
</evidence>
<dbReference type="STRING" id="1424294.Gferi_15100"/>
<feature type="domain" description="HTH gntR-type" evidence="4">
    <location>
        <begin position="10"/>
        <end position="77"/>
    </location>
</feature>
<sequence length="233" mass="27535">MEISKPPDNLNVSDFVYKTIRENIINWNIKPGVMISEKGISEQLGVSRMPVREAFIKMTKEGLVEVLPQRGTVVSKIDLDRVEEERFIRESLELAVLDKAMTCFPTDIIPILEQNLKHQHECIESVDYERFLELDQEFHRTIFYGCKREICWQIIQDVSGHYKRIRVMTLWSKEALNALIEQHDMLLDAIKKRNIEQARFILQKHLRKLIDEEKEMMIKYPEYFLIKDANGVI</sequence>
<evidence type="ECO:0000256" key="1">
    <source>
        <dbReference type="ARBA" id="ARBA00023015"/>
    </source>
</evidence>